<evidence type="ECO:0000256" key="1">
    <source>
        <dbReference type="SAM" id="MobiDB-lite"/>
    </source>
</evidence>
<gene>
    <name evidence="2" type="ORF">CRM94_04010</name>
</gene>
<dbReference type="RefSeq" id="WP_025097506.1">
    <property type="nucleotide sequence ID" value="NZ_CADEPO010000029.1"/>
</dbReference>
<dbReference type="InterPro" id="IPR013391">
    <property type="entry name" value="T3SS_HrpB2"/>
</dbReference>
<proteinExistence type="predicted"/>
<reference evidence="3" key="1">
    <citation type="submission" date="2017-09" db="EMBL/GenBank/DDBJ databases">
        <title>FDA dAtabase for Regulatory Grade micrObial Sequences (FDA-ARGOS): Supporting development and validation of Infectious Disease Dx tests.</title>
        <authorList>
            <person name="Minogue T."/>
            <person name="Wolcott M."/>
            <person name="Wasieloski L."/>
            <person name="Aguilar W."/>
            <person name="Moore D."/>
            <person name="Tallon L."/>
            <person name="Sadzewicz L."/>
            <person name="Ott S."/>
            <person name="Zhao X."/>
            <person name="Nagaraj S."/>
            <person name="Vavikolanu K."/>
            <person name="Aluvathingal J."/>
            <person name="Nadendla S."/>
            <person name="Sichtig H."/>
        </authorList>
    </citation>
    <scope>NUCLEOTIDE SEQUENCE [LARGE SCALE GENOMIC DNA]</scope>
    <source>
        <strain evidence="3">FDAARGOS_390</strain>
    </source>
</reference>
<comment type="caution">
    <text evidence="2">The sequence shown here is derived from an EMBL/GenBank/DDBJ whole genome shotgun (WGS) entry which is preliminary data.</text>
</comment>
<dbReference type="Proteomes" id="UP000220629">
    <property type="component" value="Unassembled WGS sequence"/>
</dbReference>
<name>A0A0M2QHA4_BURGA</name>
<feature type="region of interest" description="Disordered" evidence="1">
    <location>
        <begin position="18"/>
        <end position="57"/>
    </location>
</feature>
<dbReference type="AlphaFoldDB" id="A0A0M2QHA4"/>
<dbReference type="NCBIfam" id="TIGR02558">
    <property type="entry name" value="HrpB2"/>
    <property type="match status" value="1"/>
</dbReference>
<dbReference type="Pfam" id="PF09487">
    <property type="entry name" value="HrpB2"/>
    <property type="match status" value="1"/>
</dbReference>
<protein>
    <submittedName>
        <fullName evidence="2">Type III secretion protein HrpB2</fullName>
    </submittedName>
</protein>
<evidence type="ECO:0000313" key="2">
    <source>
        <dbReference type="EMBL" id="PEH41393.1"/>
    </source>
</evidence>
<organism evidence="2 3">
    <name type="scientific">Burkholderia gladioli</name>
    <name type="common">Pseudomonas marginata</name>
    <name type="synonym">Phytomonas marginata</name>
    <dbReference type="NCBI Taxonomy" id="28095"/>
    <lineage>
        <taxon>Bacteria</taxon>
        <taxon>Pseudomonadati</taxon>
        <taxon>Pseudomonadota</taxon>
        <taxon>Betaproteobacteria</taxon>
        <taxon>Burkholderiales</taxon>
        <taxon>Burkholderiaceae</taxon>
        <taxon>Burkholderia</taxon>
    </lineage>
</organism>
<evidence type="ECO:0000313" key="3">
    <source>
        <dbReference type="Proteomes" id="UP000220629"/>
    </source>
</evidence>
<dbReference type="EMBL" id="PDDY01000001">
    <property type="protein sequence ID" value="PEH41393.1"/>
    <property type="molecule type" value="Genomic_DNA"/>
</dbReference>
<accession>A0A0M2QHA4</accession>
<sequence>MTAIDHSAALRASLEALSKPEAAAGGGTSPAAADKFKAMMEKPSMAPPHAAQSPSMEVASKLVAAQDAELQRSVTDAAEFMQRAPEMNLNELNAGSIRLTYELAATQLDMEAKMGVVNSSKSSIETLMKNQ</sequence>